<feature type="coiled-coil region" evidence="1">
    <location>
        <begin position="30"/>
        <end position="64"/>
    </location>
</feature>
<sequence>MMDIEDIEIGCDGCRATITKSEDCYCENCLEKKNEEIEALEKKIEGLESDISFYVSDLEELRETIKRLR</sequence>
<keyword evidence="1" id="KW-0175">Coiled coil</keyword>
<protein>
    <submittedName>
        <fullName evidence="2">Uncharacterized protein</fullName>
    </submittedName>
</protein>
<dbReference type="Gene3D" id="1.10.287.510">
    <property type="entry name" value="Helix hairpin bin"/>
    <property type="match status" value="1"/>
</dbReference>
<name>X1GGZ4_9ZZZZ</name>
<proteinExistence type="predicted"/>
<evidence type="ECO:0000313" key="2">
    <source>
        <dbReference type="EMBL" id="GAH44080.1"/>
    </source>
</evidence>
<accession>X1GGZ4</accession>
<dbReference type="EMBL" id="BARU01007330">
    <property type="protein sequence ID" value="GAH44080.1"/>
    <property type="molecule type" value="Genomic_DNA"/>
</dbReference>
<reference evidence="2" key="1">
    <citation type="journal article" date="2014" name="Front. Microbiol.">
        <title>High frequency of phylogenetically diverse reductive dehalogenase-homologous genes in deep subseafloor sedimentary metagenomes.</title>
        <authorList>
            <person name="Kawai M."/>
            <person name="Futagami T."/>
            <person name="Toyoda A."/>
            <person name="Takaki Y."/>
            <person name="Nishi S."/>
            <person name="Hori S."/>
            <person name="Arai W."/>
            <person name="Tsubouchi T."/>
            <person name="Morono Y."/>
            <person name="Uchiyama I."/>
            <person name="Ito T."/>
            <person name="Fujiyama A."/>
            <person name="Inagaki F."/>
            <person name="Takami H."/>
        </authorList>
    </citation>
    <scope>NUCLEOTIDE SEQUENCE</scope>
    <source>
        <strain evidence="2">Expedition CK06-06</strain>
    </source>
</reference>
<organism evidence="2">
    <name type="scientific">marine sediment metagenome</name>
    <dbReference type="NCBI Taxonomy" id="412755"/>
    <lineage>
        <taxon>unclassified sequences</taxon>
        <taxon>metagenomes</taxon>
        <taxon>ecological metagenomes</taxon>
    </lineage>
</organism>
<comment type="caution">
    <text evidence="2">The sequence shown here is derived from an EMBL/GenBank/DDBJ whole genome shotgun (WGS) entry which is preliminary data.</text>
</comment>
<gene>
    <name evidence="2" type="ORF">S03H2_14443</name>
</gene>
<dbReference type="AlphaFoldDB" id="X1GGZ4"/>
<evidence type="ECO:0000256" key="1">
    <source>
        <dbReference type="SAM" id="Coils"/>
    </source>
</evidence>